<sequence length="128" mass="14714">MNFDFEKYSTKYTDKKLFEKLKKFSLKAGKKLVYVVLLLYYTLQKDNVPKKVKAVIIGALGYFISPFDVITDFLPIIGYTDDFGALMMALAVVAIYIDKETKSRAKSRLESWFGEVDESELEEVNSKL</sequence>
<evidence type="ECO:0000259" key="6">
    <source>
        <dbReference type="Pfam" id="PF06803"/>
    </source>
</evidence>
<name>A0A1I4I7A1_9FIRM</name>
<feature type="transmembrane region" description="Helical" evidence="5">
    <location>
        <begin position="55"/>
        <end position="77"/>
    </location>
</feature>
<dbReference type="PIRSF" id="PIRSF031804">
    <property type="entry name" value="UCP031804"/>
    <property type="match status" value="1"/>
</dbReference>
<evidence type="ECO:0000313" key="8">
    <source>
        <dbReference type="Proteomes" id="UP000199520"/>
    </source>
</evidence>
<dbReference type="STRING" id="1123291.SAMN04490355_10073"/>
<gene>
    <name evidence="7" type="ORF">SAMN04490355_10073</name>
</gene>
<dbReference type="Proteomes" id="UP000199520">
    <property type="component" value="Unassembled WGS sequence"/>
</dbReference>
<dbReference type="EMBL" id="FOTS01000007">
    <property type="protein sequence ID" value="SFL50288.1"/>
    <property type="molecule type" value="Genomic_DNA"/>
</dbReference>
<evidence type="ECO:0000313" key="7">
    <source>
        <dbReference type="EMBL" id="SFL50288.1"/>
    </source>
</evidence>
<proteinExistence type="predicted"/>
<dbReference type="AlphaFoldDB" id="A0A1I4I7A1"/>
<dbReference type="GO" id="GO:0012505">
    <property type="term" value="C:endomembrane system"/>
    <property type="evidence" value="ECO:0007669"/>
    <property type="project" value="UniProtKB-SubCell"/>
</dbReference>
<accession>A0A1I4I7A1</accession>
<keyword evidence="4 5" id="KW-0472">Membrane</keyword>
<evidence type="ECO:0000256" key="1">
    <source>
        <dbReference type="ARBA" id="ARBA00004127"/>
    </source>
</evidence>
<keyword evidence="8" id="KW-1185">Reference proteome</keyword>
<dbReference type="Pfam" id="PF06803">
    <property type="entry name" value="DUF1232"/>
    <property type="match status" value="1"/>
</dbReference>
<keyword evidence="2 5" id="KW-0812">Transmembrane</keyword>
<evidence type="ECO:0000256" key="3">
    <source>
        <dbReference type="ARBA" id="ARBA00022989"/>
    </source>
</evidence>
<organism evidence="7 8">
    <name type="scientific">Pelosinus propionicus DSM 13327</name>
    <dbReference type="NCBI Taxonomy" id="1123291"/>
    <lineage>
        <taxon>Bacteria</taxon>
        <taxon>Bacillati</taxon>
        <taxon>Bacillota</taxon>
        <taxon>Negativicutes</taxon>
        <taxon>Selenomonadales</taxon>
        <taxon>Sporomusaceae</taxon>
        <taxon>Pelosinus</taxon>
    </lineage>
</organism>
<comment type="subcellular location">
    <subcellularLocation>
        <location evidence="1">Endomembrane system</location>
        <topology evidence="1">Multi-pass membrane protein</topology>
    </subcellularLocation>
</comment>
<evidence type="ECO:0000256" key="2">
    <source>
        <dbReference type="ARBA" id="ARBA00022692"/>
    </source>
</evidence>
<keyword evidence="3 5" id="KW-1133">Transmembrane helix</keyword>
<feature type="transmembrane region" description="Helical" evidence="5">
    <location>
        <begin position="83"/>
        <end position="98"/>
    </location>
</feature>
<protein>
    <recommendedName>
        <fullName evidence="6">DUF1232 domain-containing protein</fullName>
    </recommendedName>
</protein>
<reference evidence="8" key="1">
    <citation type="submission" date="2016-10" db="EMBL/GenBank/DDBJ databases">
        <authorList>
            <person name="Varghese N."/>
            <person name="Submissions S."/>
        </authorList>
    </citation>
    <scope>NUCLEOTIDE SEQUENCE [LARGE SCALE GENOMIC DNA]</scope>
    <source>
        <strain evidence="8">DSM 13327</strain>
    </source>
</reference>
<dbReference type="InterPro" id="IPR010652">
    <property type="entry name" value="DUF1232"/>
</dbReference>
<evidence type="ECO:0000256" key="5">
    <source>
        <dbReference type="SAM" id="Phobius"/>
    </source>
</evidence>
<dbReference type="InterPro" id="IPR016983">
    <property type="entry name" value="UCP031804"/>
</dbReference>
<dbReference type="RefSeq" id="WP_090933506.1">
    <property type="nucleotide sequence ID" value="NZ_FOTS01000007.1"/>
</dbReference>
<feature type="domain" description="DUF1232" evidence="6">
    <location>
        <begin position="52"/>
        <end position="87"/>
    </location>
</feature>
<evidence type="ECO:0000256" key="4">
    <source>
        <dbReference type="ARBA" id="ARBA00023136"/>
    </source>
</evidence>
<dbReference type="OrthoDB" id="9800202at2"/>